<dbReference type="Pfam" id="PF17919">
    <property type="entry name" value="RT_RNaseH_2"/>
    <property type="match status" value="1"/>
</dbReference>
<reference evidence="2 3" key="1">
    <citation type="submission" date="2019-08" db="EMBL/GenBank/DDBJ databases">
        <title>Draft genome sequences of two oriental melons (Cucumis melo L. var makuwa).</title>
        <authorList>
            <person name="Kwon S.-Y."/>
        </authorList>
    </citation>
    <scope>NUCLEOTIDE SEQUENCE [LARGE SCALE GENOMIC DNA]</scope>
    <source>
        <strain evidence="3">cv. SW 3</strain>
        <tissue evidence="2">Leaf</tissue>
    </source>
</reference>
<dbReference type="Proteomes" id="UP000321393">
    <property type="component" value="Unassembled WGS sequence"/>
</dbReference>
<dbReference type="InterPro" id="IPR041577">
    <property type="entry name" value="RT_RNaseH_2"/>
</dbReference>
<accession>A0A5A7TX86</accession>
<comment type="caution">
    <text evidence="2">The sequence shown here is derived from an EMBL/GenBank/DDBJ whole genome shotgun (WGS) entry which is preliminary data.</text>
</comment>
<dbReference type="FunFam" id="3.30.70.270:FF:000020">
    <property type="entry name" value="Transposon Tf2-6 polyprotein-like Protein"/>
    <property type="match status" value="1"/>
</dbReference>
<evidence type="ECO:0000313" key="3">
    <source>
        <dbReference type="Proteomes" id="UP000321393"/>
    </source>
</evidence>
<gene>
    <name evidence="2" type="ORF">E6C27_scaffold63G001380</name>
</gene>
<dbReference type="SUPFAM" id="SSF56672">
    <property type="entry name" value="DNA/RNA polymerases"/>
    <property type="match status" value="1"/>
</dbReference>
<dbReference type="Gene3D" id="3.30.70.270">
    <property type="match status" value="1"/>
</dbReference>
<dbReference type="InterPro" id="IPR043502">
    <property type="entry name" value="DNA/RNA_pol_sf"/>
</dbReference>
<name>A0A5A7TX86_CUCMM</name>
<sequence>MSSPRVNGDRNAIFNLVDDYDCSYWLDEDRSLNLFLGHVVSADGVSVDLQKVEATVNWERPASAIEVRSFLGMIGYYIHFVEDFSQLTLPLTDLTRKNPKFEWTNKCEQSFYELKKGLVTTPIMTLLVTEKEYVIYYDALRQRLSCVLMQEGNANVVADALSRKSRLSKSALYYIRASLLSELRGFRAVVTAESSAESTDIIRGE</sequence>
<dbReference type="PANTHER" id="PTHR33064:SF37">
    <property type="entry name" value="RIBONUCLEASE H"/>
    <property type="match status" value="1"/>
</dbReference>
<proteinExistence type="predicted"/>
<organism evidence="2 3">
    <name type="scientific">Cucumis melo var. makuwa</name>
    <name type="common">Oriental melon</name>
    <dbReference type="NCBI Taxonomy" id="1194695"/>
    <lineage>
        <taxon>Eukaryota</taxon>
        <taxon>Viridiplantae</taxon>
        <taxon>Streptophyta</taxon>
        <taxon>Embryophyta</taxon>
        <taxon>Tracheophyta</taxon>
        <taxon>Spermatophyta</taxon>
        <taxon>Magnoliopsida</taxon>
        <taxon>eudicotyledons</taxon>
        <taxon>Gunneridae</taxon>
        <taxon>Pentapetalae</taxon>
        <taxon>rosids</taxon>
        <taxon>fabids</taxon>
        <taxon>Cucurbitales</taxon>
        <taxon>Cucurbitaceae</taxon>
        <taxon>Benincaseae</taxon>
        <taxon>Cucumis</taxon>
    </lineage>
</organism>
<dbReference type="PANTHER" id="PTHR33064">
    <property type="entry name" value="POL PROTEIN"/>
    <property type="match status" value="1"/>
</dbReference>
<dbReference type="STRING" id="1194695.A0A5A7TX86"/>
<dbReference type="EMBL" id="SSTE01012982">
    <property type="protein sequence ID" value="KAA0048223.1"/>
    <property type="molecule type" value="Genomic_DNA"/>
</dbReference>
<dbReference type="InterPro" id="IPR043128">
    <property type="entry name" value="Rev_trsase/Diguanyl_cyclase"/>
</dbReference>
<dbReference type="AlphaFoldDB" id="A0A5A7TX86"/>
<evidence type="ECO:0000259" key="1">
    <source>
        <dbReference type="Pfam" id="PF17919"/>
    </source>
</evidence>
<feature type="domain" description="Reverse transcriptase/retrotransposon-derived protein RNase H-like" evidence="1">
    <location>
        <begin position="103"/>
        <end position="166"/>
    </location>
</feature>
<protein>
    <submittedName>
        <fullName evidence="2">Polyprotein</fullName>
    </submittedName>
</protein>
<evidence type="ECO:0000313" key="2">
    <source>
        <dbReference type="EMBL" id="KAA0048223.1"/>
    </source>
</evidence>
<dbReference type="InterPro" id="IPR051320">
    <property type="entry name" value="Viral_Replic_Matur_Polypro"/>
</dbReference>
<dbReference type="OrthoDB" id="415724at2759"/>